<evidence type="ECO:0000313" key="4">
    <source>
        <dbReference type="Proteomes" id="UP000069272"/>
    </source>
</evidence>
<dbReference type="EnsemblMetazoa" id="AALB008138-RA">
    <property type="protein sequence ID" value="AALB008138-PA"/>
    <property type="gene ID" value="AALB008138"/>
</dbReference>
<dbReference type="Proteomes" id="UP000069272">
    <property type="component" value="Chromosome 2R"/>
</dbReference>
<keyword evidence="4" id="KW-1185">Reference proteome</keyword>
<name>A0A8W7JVG2_ANOAL</name>
<proteinExistence type="predicted"/>
<feature type="signal peptide" evidence="2">
    <location>
        <begin position="1"/>
        <end position="21"/>
    </location>
</feature>
<dbReference type="PANTHER" id="PTHR21253">
    <property type="entry name" value="F-BOX ONLY PROTEIN 11-RELATED"/>
    <property type="match status" value="1"/>
</dbReference>
<feature type="compositionally biased region" description="Pro residues" evidence="1">
    <location>
        <begin position="114"/>
        <end position="128"/>
    </location>
</feature>
<evidence type="ECO:0000256" key="1">
    <source>
        <dbReference type="SAM" id="MobiDB-lite"/>
    </source>
</evidence>
<evidence type="ECO:0000256" key="2">
    <source>
        <dbReference type="SAM" id="SignalP"/>
    </source>
</evidence>
<dbReference type="SMART" id="SM00718">
    <property type="entry name" value="DM4_12"/>
    <property type="match status" value="1"/>
</dbReference>
<dbReference type="Pfam" id="PF07841">
    <property type="entry name" value="DM4_12"/>
    <property type="match status" value="1"/>
</dbReference>
<feature type="region of interest" description="Disordered" evidence="1">
    <location>
        <begin position="105"/>
        <end position="143"/>
    </location>
</feature>
<sequence>MQLCGSSFLVLLVCLGESVSGMYNVSEDATPDHMTTATPKIQRRKKRFLLFPPGANILLTSSFGKGLVFRGPAGYAVVGELDLYYPLPDYKYQASALKLGKIAMYPPEPKKKPPPPPPPPSPPPPPPMMAHEHGHDHHDGSELSPAEVEQYLKDHPNTWVPPGWGKERADWNLDNPYQYRAPPQSPYWATSRVDGYTPVQSSPVLDRYLGAGAGPSRDYYAWSERPQPGRYPRSMLEAARQAEEVEDRARAKWLSGEAFNISHHSDWEHFHHYRDRRALFDHLEETIGSITGFHMKDCILRSICEAKNMLPPPGRSMTMDLFRVLFSFPLNEALDDDYSNAMRDENVNCGQRYGSGCPMSLLDLVLFGKFET</sequence>
<accession>A0A8W7JVG2</accession>
<reference evidence="3" key="2">
    <citation type="submission" date="2022-08" db="UniProtKB">
        <authorList>
            <consortium name="EnsemblMetazoa"/>
        </authorList>
    </citation>
    <scope>IDENTIFICATION</scope>
    <source>
        <strain evidence="3">STECLA/ALBI9_A</strain>
    </source>
</reference>
<keyword evidence="2" id="KW-0732">Signal</keyword>
<dbReference type="InterPro" id="IPR006631">
    <property type="entry name" value="DM4_12"/>
</dbReference>
<protein>
    <submittedName>
        <fullName evidence="3">Uncharacterized protein</fullName>
    </submittedName>
</protein>
<dbReference type="AlphaFoldDB" id="A0A8W7JVG2"/>
<organism evidence="3 4">
    <name type="scientific">Anopheles albimanus</name>
    <name type="common">New world malaria mosquito</name>
    <dbReference type="NCBI Taxonomy" id="7167"/>
    <lineage>
        <taxon>Eukaryota</taxon>
        <taxon>Metazoa</taxon>
        <taxon>Ecdysozoa</taxon>
        <taxon>Arthropoda</taxon>
        <taxon>Hexapoda</taxon>
        <taxon>Insecta</taxon>
        <taxon>Pterygota</taxon>
        <taxon>Neoptera</taxon>
        <taxon>Endopterygota</taxon>
        <taxon>Diptera</taxon>
        <taxon>Nematocera</taxon>
        <taxon>Culicoidea</taxon>
        <taxon>Culicidae</taxon>
        <taxon>Anophelinae</taxon>
        <taxon>Anopheles</taxon>
    </lineage>
</organism>
<feature type="compositionally biased region" description="Basic and acidic residues" evidence="1">
    <location>
        <begin position="130"/>
        <end position="141"/>
    </location>
</feature>
<feature type="chain" id="PRO_5036467323" evidence="2">
    <location>
        <begin position="22"/>
        <end position="372"/>
    </location>
</feature>
<dbReference type="PANTHER" id="PTHR21253:SF0">
    <property type="entry name" value="F-BOX ONLY PROTEIN 11-RELATED"/>
    <property type="match status" value="1"/>
</dbReference>
<evidence type="ECO:0000313" key="3">
    <source>
        <dbReference type="EnsemblMetazoa" id="AALB008138-PA"/>
    </source>
</evidence>
<reference evidence="3 4" key="1">
    <citation type="journal article" date="2017" name="G3 (Bethesda)">
        <title>The Physical Genome Mapping of Anopheles albimanus Corrected Scaffold Misassemblies and Identified Interarm Rearrangements in Genus Anopheles.</title>
        <authorList>
            <person name="Artemov G.N."/>
            <person name="Peery A.N."/>
            <person name="Jiang X."/>
            <person name="Tu Z."/>
            <person name="Stegniy V.N."/>
            <person name="Sharakhova M.V."/>
            <person name="Sharakhov I.V."/>
        </authorList>
    </citation>
    <scope>NUCLEOTIDE SEQUENCE [LARGE SCALE GENOMIC DNA]</scope>
    <source>
        <strain evidence="3 4">ALBI9_A</strain>
    </source>
</reference>